<dbReference type="InterPro" id="IPR053302">
    <property type="entry name" value="CRAL-TRIO_domain"/>
</dbReference>
<proteinExistence type="predicted"/>
<evidence type="ECO:0000259" key="1">
    <source>
        <dbReference type="PROSITE" id="PS50191"/>
    </source>
</evidence>
<dbReference type="SUPFAM" id="SSF52087">
    <property type="entry name" value="CRAL/TRIO domain"/>
    <property type="match status" value="1"/>
</dbReference>
<organism evidence="2 3">
    <name type="scientific">Pristionchus entomophagus</name>
    <dbReference type="NCBI Taxonomy" id="358040"/>
    <lineage>
        <taxon>Eukaryota</taxon>
        <taxon>Metazoa</taxon>
        <taxon>Ecdysozoa</taxon>
        <taxon>Nematoda</taxon>
        <taxon>Chromadorea</taxon>
        <taxon>Rhabditida</taxon>
        <taxon>Rhabditina</taxon>
        <taxon>Diplogasteromorpha</taxon>
        <taxon>Diplogasteroidea</taxon>
        <taxon>Neodiplogasteridae</taxon>
        <taxon>Pristionchus</taxon>
    </lineage>
</organism>
<dbReference type="Pfam" id="PF00650">
    <property type="entry name" value="CRAL_TRIO"/>
    <property type="match status" value="1"/>
</dbReference>
<gene>
    <name evidence="2" type="ORF">PENTCL1PPCAC_3355</name>
</gene>
<dbReference type="PANTHER" id="PTHR47159:SF3">
    <property type="entry name" value="CRAL-TRIO DOMAIN-CONTAINING PROTEIN"/>
    <property type="match status" value="1"/>
</dbReference>
<feature type="domain" description="CRAL-TRIO" evidence="1">
    <location>
        <begin position="1"/>
        <end position="107"/>
    </location>
</feature>
<protein>
    <recommendedName>
        <fullName evidence="1">CRAL-TRIO domain-containing protein</fullName>
    </recommendedName>
</protein>
<comment type="caution">
    <text evidence="2">The sequence shown here is derived from an EMBL/GenBank/DDBJ whole genome shotgun (WGS) entry which is preliminary data.</text>
</comment>
<dbReference type="InterPro" id="IPR036865">
    <property type="entry name" value="CRAL-TRIO_dom_sf"/>
</dbReference>
<dbReference type="AlphaFoldDB" id="A0AAV5SM17"/>
<dbReference type="Proteomes" id="UP001432027">
    <property type="component" value="Unassembled WGS sequence"/>
</dbReference>
<dbReference type="PANTHER" id="PTHR47159">
    <property type="entry name" value="PROTEIN CBG07705-RELATED"/>
    <property type="match status" value="1"/>
</dbReference>
<reference evidence="2" key="1">
    <citation type="submission" date="2023-10" db="EMBL/GenBank/DDBJ databases">
        <title>Genome assembly of Pristionchus species.</title>
        <authorList>
            <person name="Yoshida K."/>
            <person name="Sommer R.J."/>
        </authorList>
    </citation>
    <scope>NUCLEOTIDE SEQUENCE</scope>
    <source>
        <strain evidence="2">RS0144</strain>
    </source>
</reference>
<evidence type="ECO:0000313" key="3">
    <source>
        <dbReference type="Proteomes" id="UP001432027"/>
    </source>
</evidence>
<dbReference type="CDD" id="cd00170">
    <property type="entry name" value="SEC14"/>
    <property type="match status" value="1"/>
</dbReference>
<dbReference type="PROSITE" id="PS50191">
    <property type="entry name" value="CRAL_TRIO"/>
    <property type="match status" value="1"/>
</dbReference>
<evidence type="ECO:0000313" key="2">
    <source>
        <dbReference type="EMBL" id="GMS81180.1"/>
    </source>
</evidence>
<feature type="non-terminal residue" evidence="2">
    <location>
        <position position="107"/>
    </location>
</feature>
<dbReference type="EMBL" id="BTSX01000001">
    <property type="protein sequence ID" value="GMS81180.1"/>
    <property type="molecule type" value="Genomic_DNA"/>
</dbReference>
<dbReference type="InterPro" id="IPR001251">
    <property type="entry name" value="CRAL-TRIO_dom"/>
</dbReference>
<dbReference type="SMART" id="SM00516">
    <property type="entry name" value="SEC14"/>
    <property type="match status" value="1"/>
</dbReference>
<accession>A0AAV5SM17</accession>
<sequence>MLASHPTNEVLKARVHDLESMLAAVMKMDARTGERASILFIMNLTGLKMDRNVMTLVSSALSSIAAFMADHYVELIHSFILVNVPSFIHVLWTVVHPLLPERTKNKV</sequence>
<dbReference type="Gene3D" id="3.40.525.10">
    <property type="entry name" value="CRAL-TRIO lipid binding domain"/>
    <property type="match status" value="1"/>
</dbReference>
<keyword evidence="3" id="KW-1185">Reference proteome</keyword>
<name>A0AAV5SM17_9BILA</name>